<dbReference type="HOGENOM" id="CLU_1004329_0_0_11"/>
<accession>A0A010ZL10</accession>
<evidence type="ECO:0000313" key="4">
    <source>
        <dbReference type="Proteomes" id="UP000021053"/>
    </source>
</evidence>
<dbReference type="Proteomes" id="UP000021053">
    <property type="component" value="Unassembled WGS sequence"/>
</dbReference>
<protein>
    <submittedName>
        <fullName evidence="3">Uncharacterized protein</fullName>
    </submittedName>
</protein>
<comment type="caution">
    <text evidence="3">The sequence shown here is derived from an EMBL/GenBank/DDBJ whole genome shotgun (WGS) entry which is preliminary data.</text>
</comment>
<dbReference type="EMBL" id="JFBT01000001">
    <property type="protein sequence ID" value="EXG79319.1"/>
    <property type="molecule type" value="Genomic_DNA"/>
</dbReference>
<sequence length="314" mass="34179">MITLQPPPERDLPPGRHDTMRTEILRGIASERHRPSRGPRAFDVRRHFLPILAAAGVLAVICVSVGVIAVTRPDEKPEPAASLPPTSAPPRVVTPVPGFTDAQRSALRDSCVAATKTEKRDLPGRGDLPLARDHVRLDDMRLLNATSRRHSTVALLGNGSELVACSWGSKNYRPSMPPTGGFDYANFTEHAQWMPGVVARDHASSLDSGKEQYLQLMGRVNSEATKIQVVANPDTDKEASVTVDVVNRTYAVTLDYETYNEAAPHVRIRAIDANGKVVGEPGRDSDPRCYVDPNGTVVYGYGLKPPCAPAIPWR</sequence>
<dbReference type="RefSeq" id="WP_035847881.1">
    <property type="nucleotide sequence ID" value="NZ_KK073874.1"/>
</dbReference>
<organism evidence="3 4">
    <name type="scientific">Cryptosporangium arvum DSM 44712</name>
    <dbReference type="NCBI Taxonomy" id="927661"/>
    <lineage>
        <taxon>Bacteria</taxon>
        <taxon>Bacillati</taxon>
        <taxon>Actinomycetota</taxon>
        <taxon>Actinomycetes</taxon>
        <taxon>Cryptosporangiales</taxon>
        <taxon>Cryptosporangiaceae</taxon>
        <taxon>Cryptosporangium</taxon>
    </lineage>
</organism>
<feature type="transmembrane region" description="Helical" evidence="2">
    <location>
        <begin position="48"/>
        <end position="70"/>
    </location>
</feature>
<keyword evidence="2" id="KW-0472">Membrane</keyword>
<dbReference type="OrthoDB" id="3697129at2"/>
<proteinExistence type="predicted"/>
<feature type="region of interest" description="Disordered" evidence="1">
    <location>
        <begin position="75"/>
        <end position="94"/>
    </location>
</feature>
<dbReference type="AlphaFoldDB" id="A0A010ZL10"/>
<name>A0A010ZL10_9ACTN</name>
<keyword evidence="2" id="KW-0812">Transmembrane</keyword>
<evidence type="ECO:0000256" key="2">
    <source>
        <dbReference type="SAM" id="Phobius"/>
    </source>
</evidence>
<reference evidence="3 4" key="1">
    <citation type="submission" date="2013-07" db="EMBL/GenBank/DDBJ databases">
        <authorList>
            <consortium name="DOE Joint Genome Institute"/>
            <person name="Eisen J."/>
            <person name="Huntemann M."/>
            <person name="Han J."/>
            <person name="Chen A."/>
            <person name="Kyrpides N."/>
            <person name="Mavromatis K."/>
            <person name="Markowitz V."/>
            <person name="Palaniappan K."/>
            <person name="Ivanova N."/>
            <person name="Schaumberg A."/>
            <person name="Pati A."/>
            <person name="Liolios K."/>
            <person name="Nordberg H.P."/>
            <person name="Cantor M.N."/>
            <person name="Hua S.X."/>
            <person name="Woyke T."/>
        </authorList>
    </citation>
    <scope>NUCLEOTIDE SEQUENCE [LARGE SCALE GENOMIC DNA]</scope>
    <source>
        <strain evidence="3 4">DSM 44712</strain>
    </source>
</reference>
<keyword evidence="2" id="KW-1133">Transmembrane helix</keyword>
<keyword evidence="4" id="KW-1185">Reference proteome</keyword>
<evidence type="ECO:0000256" key="1">
    <source>
        <dbReference type="SAM" id="MobiDB-lite"/>
    </source>
</evidence>
<gene>
    <name evidence="3" type="ORF">CryarDRAFT_0352</name>
</gene>
<evidence type="ECO:0000313" key="3">
    <source>
        <dbReference type="EMBL" id="EXG79319.1"/>
    </source>
</evidence>